<accession>A0A238FF08</accession>
<dbReference type="GO" id="GO:0000309">
    <property type="term" value="F:nicotinamide-nucleotide adenylyltransferase activity"/>
    <property type="evidence" value="ECO:0007669"/>
    <property type="project" value="TreeGrafter"/>
</dbReference>
<dbReference type="GO" id="GO:0005634">
    <property type="term" value="C:nucleus"/>
    <property type="evidence" value="ECO:0007669"/>
    <property type="project" value="TreeGrafter"/>
</dbReference>
<name>A0A238FF08_9BASI</name>
<dbReference type="GO" id="GO:0005737">
    <property type="term" value="C:cytoplasm"/>
    <property type="evidence" value="ECO:0007669"/>
    <property type="project" value="TreeGrafter"/>
</dbReference>
<reference evidence="2" key="1">
    <citation type="submission" date="2016-09" db="EMBL/GenBank/DDBJ databases">
        <authorList>
            <person name="Jeantristanb JTB J.-T."/>
            <person name="Ricardo R."/>
        </authorList>
    </citation>
    <scope>NUCLEOTIDE SEQUENCE [LARGE SCALE GENOMIC DNA]</scope>
</reference>
<protein>
    <submittedName>
        <fullName evidence="1">BQ2448_3939 protein</fullName>
    </submittedName>
</protein>
<dbReference type="OrthoDB" id="5591297at2759"/>
<dbReference type="GO" id="GO:0016887">
    <property type="term" value="F:ATP hydrolysis activity"/>
    <property type="evidence" value="ECO:0007669"/>
    <property type="project" value="TreeGrafter"/>
</dbReference>
<dbReference type="EMBL" id="FMSP01000009">
    <property type="protein sequence ID" value="SCV72402.1"/>
    <property type="molecule type" value="Genomic_DNA"/>
</dbReference>
<dbReference type="Gene3D" id="3.40.50.620">
    <property type="entry name" value="HUPs"/>
    <property type="match status" value="1"/>
</dbReference>
<dbReference type="SUPFAM" id="SSF52374">
    <property type="entry name" value="Nucleotidylyl transferase"/>
    <property type="match status" value="1"/>
</dbReference>
<dbReference type="STRING" id="269621.A0A238FF08"/>
<evidence type="ECO:0000313" key="2">
    <source>
        <dbReference type="Proteomes" id="UP000198372"/>
    </source>
</evidence>
<dbReference type="PANTHER" id="PTHR31285:SF0">
    <property type="entry name" value="NICOTINAMIDE MONONUCLEOTIDE ADENYLYLTRANSFERASE"/>
    <property type="match status" value="1"/>
</dbReference>
<proteinExistence type="predicted"/>
<dbReference type="PANTHER" id="PTHR31285">
    <property type="entry name" value="NICOTINAMIDE MONONUCLEOTIDE ADENYLYLTRANSFERASE"/>
    <property type="match status" value="1"/>
</dbReference>
<keyword evidence="2" id="KW-1185">Reference proteome</keyword>
<dbReference type="Proteomes" id="UP000198372">
    <property type="component" value="Unassembled WGS sequence"/>
</dbReference>
<dbReference type="AlphaFoldDB" id="A0A238FF08"/>
<evidence type="ECO:0000313" key="1">
    <source>
        <dbReference type="EMBL" id="SCV72402.1"/>
    </source>
</evidence>
<sequence>MSTSTASASVTSPAASARPLAPITLPSPLPRFSLVYPTDWPPSSASSTCQVSSTVRINVLDSSFNPPHIAHYSLARLGPVDPTGTSIFNARLLVLGPSNADKGSTNQDEMKTRLEMMRCMAVELDRDLARGGGNGRQHDQVGVAVVEGARFVDKSKHISKWITEHHQDLKMELVFALGRSLGIAPATSSASLADPQAVCGRPPGWDTLIRFFSPKYYGDEFESFMAIFFETDRSSIVCARRGDVSSTEEEEFLSSPNVHKYRERITMCDVDDQALNVSSTDVRNAVKEGRWRDVQKWINVEGVREVIKKERLYEQ</sequence>
<dbReference type="InterPro" id="IPR014729">
    <property type="entry name" value="Rossmann-like_a/b/a_fold"/>
</dbReference>
<organism evidence="1 2">
    <name type="scientific">Microbotryum intermedium</name>
    <dbReference type="NCBI Taxonomy" id="269621"/>
    <lineage>
        <taxon>Eukaryota</taxon>
        <taxon>Fungi</taxon>
        <taxon>Dikarya</taxon>
        <taxon>Basidiomycota</taxon>
        <taxon>Pucciniomycotina</taxon>
        <taxon>Microbotryomycetes</taxon>
        <taxon>Microbotryales</taxon>
        <taxon>Microbotryaceae</taxon>
        <taxon>Microbotryum</taxon>
    </lineage>
</organism>
<gene>
    <name evidence="1" type="ORF">BQ2448_3939</name>
</gene>